<proteinExistence type="predicted"/>
<sequence>MRPPIEESQVLEGMSVFLLKVTGFWNAINTYLTKGRRGIPFNAFTAYAFIYAFPYILFQLVSVLVIPLNVETLSIKELSEIFTLLRQDFLSCIPSHKMTKVKEIQRYWAKFSNIASLVAISCATLCITSWIAVPGIKAVDDTGAVSKKILGGCDWYLVDREYARTAQMMMVRTCKPLTLKVIKMYPVSVEILVGGRDAGWDARRSVSQRCRLRSKPTVSDPFMPYFMALSLL</sequence>
<feature type="transmembrane region" description="Helical" evidence="1">
    <location>
        <begin position="114"/>
        <end position="133"/>
    </location>
</feature>
<organism evidence="2 3">
    <name type="scientific">Nezara viridula</name>
    <name type="common">Southern green stink bug</name>
    <name type="synonym">Cimex viridulus</name>
    <dbReference type="NCBI Taxonomy" id="85310"/>
    <lineage>
        <taxon>Eukaryota</taxon>
        <taxon>Metazoa</taxon>
        <taxon>Ecdysozoa</taxon>
        <taxon>Arthropoda</taxon>
        <taxon>Hexapoda</taxon>
        <taxon>Insecta</taxon>
        <taxon>Pterygota</taxon>
        <taxon>Neoptera</taxon>
        <taxon>Paraneoptera</taxon>
        <taxon>Hemiptera</taxon>
        <taxon>Heteroptera</taxon>
        <taxon>Panheteroptera</taxon>
        <taxon>Pentatomomorpha</taxon>
        <taxon>Pentatomoidea</taxon>
        <taxon>Pentatomidae</taxon>
        <taxon>Pentatominae</taxon>
        <taxon>Nezara</taxon>
    </lineage>
</organism>
<dbReference type="Proteomes" id="UP001152798">
    <property type="component" value="Chromosome 3"/>
</dbReference>
<keyword evidence="1" id="KW-1133">Transmembrane helix</keyword>
<keyword evidence="1" id="KW-0472">Membrane</keyword>
<evidence type="ECO:0000313" key="3">
    <source>
        <dbReference type="Proteomes" id="UP001152798"/>
    </source>
</evidence>
<accession>A0A9P0MHZ3</accession>
<dbReference type="EMBL" id="OV725079">
    <property type="protein sequence ID" value="CAH1396159.1"/>
    <property type="molecule type" value="Genomic_DNA"/>
</dbReference>
<reference evidence="2" key="1">
    <citation type="submission" date="2022-01" db="EMBL/GenBank/DDBJ databases">
        <authorList>
            <person name="King R."/>
        </authorList>
    </citation>
    <scope>NUCLEOTIDE SEQUENCE</scope>
</reference>
<evidence type="ECO:0000313" key="2">
    <source>
        <dbReference type="EMBL" id="CAH1396159.1"/>
    </source>
</evidence>
<gene>
    <name evidence="2" type="ORF">NEZAVI_LOCUS6280</name>
</gene>
<dbReference type="AlphaFoldDB" id="A0A9P0MHZ3"/>
<keyword evidence="1" id="KW-0812">Transmembrane</keyword>
<name>A0A9P0MHZ3_NEZVI</name>
<feature type="transmembrane region" description="Helical" evidence="1">
    <location>
        <begin position="13"/>
        <end position="32"/>
    </location>
</feature>
<feature type="transmembrane region" description="Helical" evidence="1">
    <location>
        <begin position="44"/>
        <end position="66"/>
    </location>
</feature>
<evidence type="ECO:0008006" key="4">
    <source>
        <dbReference type="Google" id="ProtNLM"/>
    </source>
</evidence>
<evidence type="ECO:0000256" key="1">
    <source>
        <dbReference type="SAM" id="Phobius"/>
    </source>
</evidence>
<keyword evidence="3" id="KW-1185">Reference proteome</keyword>
<protein>
    <recommendedName>
        <fullName evidence="4">Odorant receptor</fullName>
    </recommendedName>
</protein>